<dbReference type="NCBIfam" id="TIGR00229">
    <property type="entry name" value="sensory_box"/>
    <property type="match status" value="2"/>
</dbReference>
<dbReference type="SMART" id="SM00448">
    <property type="entry name" value="REC"/>
    <property type="match status" value="1"/>
</dbReference>
<dbReference type="Proteomes" id="UP000232806">
    <property type="component" value="Chromosome"/>
</dbReference>
<dbReference type="PANTHER" id="PTHR43065:SF23">
    <property type="entry name" value="SENSOR HISTIDINE KINASE PDTAS"/>
    <property type="match status" value="1"/>
</dbReference>
<evidence type="ECO:0000259" key="2">
    <source>
        <dbReference type="PROSITE" id="PS50110"/>
    </source>
</evidence>
<dbReference type="SMART" id="SM00387">
    <property type="entry name" value="HATPase_c"/>
    <property type="match status" value="1"/>
</dbReference>
<dbReference type="InterPro" id="IPR013656">
    <property type="entry name" value="PAS_4"/>
</dbReference>
<dbReference type="EMBL" id="CP017766">
    <property type="protein sequence ID" value="AUB54565.1"/>
    <property type="molecule type" value="Genomic_DNA"/>
</dbReference>
<dbReference type="Gene3D" id="3.30.450.20">
    <property type="entry name" value="PAS domain"/>
    <property type="match status" value="3"/>
</dbReference>
<dbReference type="InterPro" id="IPR003594">
    <property type="entry name" value="HATPase_dom"/>
</dbReference>
<dbReference type="CDD" id="cd17534">
    <property type="entry name" value="REC_DC-like"/>
    <property type="match status" value="1"/>
</dbReference>
<evidence type="ECO:0000313" key="5">
    <source>
        <dbReference type="EMBL" id="AUB54565.1"/>
    </source>
</evidence>
<keyword evidence="1" id="KW-0597">Phosphoprotein</keyword>
<dbReference type="SUPFAM" id="SSF55874">
    <property type="entry name" value="ATPase domain of HSP90 chaperone/DNA topoisomerase II/histidine kinase"/>
    <property type="match status" value="1"/>
</dbReference>
<feature type="domain" description="PAC" evidence="4">
    <location>
        <begin position="338"/>
        <end position="390"/>
    </location>
</feature>
<dbReference type="InterPro" id="IPR000014">
    <property type="entry name" value="PAS"/>
</dbReference>
<dbReference type="InterPro" id="IPR011495">
    <property type="entry name" value="Sig_transdc_His_kin_sub2_dim/P"/>
</dbReference>
<dbReference type="Gene3D" id="3.40.50.2300">
    <property type="match status" value="1"/>
</dbReference>
<organism evidence="5 6">
    <name type="scientific">Methanobacterium subterraneum</name>
    <dbReference type="NCBI Taxonomy" id="59277"/>
    <lineage>
        <taxon>Archaea</taxon>
        <taxon>Methanobacteriati</taxon>
        <taxon>Methanobacteriota</taxon>
        <taxon>Methanomada group</taxon>
        <taxon>Methanobacteria</taxon>
        <taxon>Methanobacteriales</taxon>
        <taxon>Methanobacteriaceae</taxon>
        <taxon>Methanobacterium</taxon>
    </lineage>
</organism>
<dbReference type="RefSeq" id="WP_100904538.1">
    <property type="nucleotide sequence ID" value="NZ_CP017766.1"/>
</dbReference>
<feature type="domain" description="PAC" evidence="4">
    <location>
        <begin position="466"/>
        <end position="517"/>
    </location>
</feature>
<dbReference type="SUPFAM" id="SSF55785">
    <property type="entry name" value="PYP-like sensor domain (PAS domain)"/>
    <property type="match status" value="3"/>
</dbReference>
<dbReference type="PROSITE" id="PS50112">
    <property type="entry name" value="PAS"/>
    <property type="match status" value="1"/>
</dbReference>
<dbReference type="InterPro" id="IPR001789">
    <property type="entry name" value="Sig_transdc_resp-reg_receiver"/>
</dbReference>
<evidence type="ECO:0000259" key="3">
    <source>
        <dbReference type="PROSITE" id="PS50112"/>
    </source>
</evidence>
<dbReference type="GO" id="GO:0000160">
    <property type="term" value="P:phosphorelay signal transduction system"/>
    <property type="evidence" value="ECO:0007669"/>
    <property type="project" value="InterPro"/>
</dbReference>
<dbReference type="PROSITE" id="PS50113">
    <property type="entry name" value="PAC"/>
    <property type="match status" value="2"/>
</dbReference>
<dbReference type="InterPro" id="IPR011006">
    <property type="entry name" value="CheY-like_superfamily"/>
</dbReference>
<feature type="modified residue" description="4-aspartylphosphate" evidence="1">
    <location>
        <position position="55"/>
    </location>
</feature>
<dbReference type="Gene3D" id="3.30.565.10">
    <property type="entry name" value="Histidine kinase-like ATPase, C-terminal domain"/>
    <property type="match status" value="1"/>
</dbReference>
<dbReference type="InterPro" id="IPR000700">
    <property type="entry name" value="PAS-assoc_C"/>
</dbReference>
<feature type="domain" description="Response regulatory" evidence="2">
    <location>
        <begin position="5"/>
        <end position="119"/>
    </location>
</feature>
<dbReference type="Pfam" id="PF02518">
    <property type="entry name" value="HATPase_c"/>
    <property type="match status" value="1"/>
</dbReference>
<gene>
    <name evidence="5" type="ORF">BK007_00005</name>
</gene>
<evidence type="ECO:0000313" key="6">
    <source>
        <dbReference type="Proteomes" id="UP000232806"/>
    </source>
</evidence>
<sequence>MGDITILLVEDESVESIDIKRTLESFGYQVPYVAPNGQEAIYKALELKPDLILIDINLEGEIDGFEAISKIKELDIPFIYLTAHPEESTIEKTKLTEPERYIIKPYNSTELKYAIDLAVQKNRIWKELKISENKYTNFFNHMSNVMAVYEAVDNGKDFIFKDFKQAVENIEHIEKEDVFIGKRVTEIFPEVKDFGVLDAFKRVWETGNPEYFPENRYKDGKDPGSWREIWIYKLPTGEIIAIYNDVTECKKAEKELKTLNKALKKRDEELKYFIENAPVAIAMFDTHMRYIAASSRWIKDYNIQGMKLHGASHYDIFPEITDELKEVHQRALAGSIISVDDDEFIRADGSIQYVRWEVRPWYLSSGDIGGIVIFSEDVSERMKAVKELQDNEEKYKTLFESNPDYTILIGLDGVILDVNSSAVKFTNRSKEEIIGRTYAELELFPKKDLNLLMESFADVLKGEIIGPFQNRLVSKEANISWVETQLVPIMKDGKVYSIMVIAEDITSKKKATDQLIKSINEKDLLLKEIHHRVKNNIQIISSLLNLQKQHVDSDEFVNILTESQNRIKSMAMIHEKLYHSGDLTRINFAEYIETLVSDLYISYAISARQVTPVINVENVRFNIETAVPCGLIITELVSNSLKHAFPSGKKGTLTVALKTRTEWNELVISDDGVGFPEKFNLEDSKTLGLQLVNILLKQLDGKITLNQNHGTRFKIVFKELKYKKRI</sequence>
<dbReference type="PROSITE" id="PS50110">
    <property type="entry name" value="RESPONSE_REGULATORY"/>
    <property type="match status" value="1"/>
</dbReference>
<dbReference type="SMART" id="SM00086">
    <property type="entry name" value="PAC"/>
    <property type="match status" value="2"/>
</dbReference>
<dbReference type="InterPro" id="IPR035965">
    <property type="entry name" value="PAS-like_dom_sf"/>
</dbReference>
<proteinExistence type="predicted"/>
<dbReference type="InterPro" id="IPR036890">
    <property type="entry name" value="HATPase_C_sf"/>
</dbReference>
<dbReference type="PANTHER" id="PTHR43065">
    <property type="entry name" value="SENSOR HISTIDINE KINASE"/>
    <property type="match status" value="1"/>
</dbReference>
<protein>
    <recommendedName>
        <fullName evidence="7">PAS domain S-box protein</fullName>
    </recommendedName>
</protein>
<dbReference type="CDD" id="cd00130">
    <property type="entry name" value="PAS"/>
    <property type="match status" value="1"/>
</dbReference>
<evidence type="ECO:0000259" key="4">
    <source>
        <dbReference type="PROSITE" id="PS50113"/>
    </source>
</evidence>
<feature type="domain" description="PAS" evidence="3">
    <location>
        <begin position="391"/>
        <end position="463"/>
    </location>
</feature>
<name>A0A2H4V8Z9_9EURY</name>
<dbReference type="Pfam" id="PF07568">
    <property type="entry name" value="HisKA_2"/>
    <property type="match status" value="1"/>
</dbReference>
<dbReference type="Pfam" id="PF08448">
    <property type="entry name" value="PAS_4"/>
    <property type="match status" value="2"/>
</dbReference>
<dbReference type="AlphaFoldDB" id="A0A2H4V8Z9"/>
<dbReference type="GeneID" id="43869393"/>
<dbReference type="Pfam" id="PF00072">
    <property type="entry name" value="Response_reg"/>
    <property type="match status" value="1"/>
</dbReference>
<evidence type="ECO:0008006" key="7">
    <source>
        <dbReference type="Google" id="ProtNLM"/>
    </source>
</evidence>
<accession>A0A2H4V8Z9</accession>
<reference evidence="5 6" key="1">
    <citation type="submission" date="2016-10" db="EMBL/GenBank/DDBJ databases">
        <title>Comparative genomics between deep and shallow subseafloor isolates.</title>
        <authorList>
            <person name="Ishii S."/>
            <person name="Miller J.R."/>
            <person name="Sutton G."/>
            <person name="Suzuki S."/>
            <person name="Methe B."/>
            <person name="Inagaki F."/>
            <person name="Imachi H."/>
        </authorList>
    </citation>
    <scope>NUCLEOTIDE SEQUENCE [LARGE SCALE GENOMIC DNA]</scope>
    <source>
        <strain evidence="5 6">MO-MB1</strain>
    </source>
</reference>
<dbReference type="SMART" id="SM00091">
    <property type="entry name" value="PAS"/>
    <property type="match status" value="2"/>
</dbReference>
<dbReference type="InterPro" id="IPR001610">
    <property type="entry name" value="PAC"/>
</dbReference>
<evidence type="ECO:0000256" key="1">
    <source>
        <dbReference type="PROSITE-ProRule" id="PRU00169"/>
    </source>
</evidence>
<dbReference type="SUPFAM" id="SSF52172">
    <property type="entry name" value="CheY-like"/>
    <property type="match status" value="1"/>
</dbReference>
<dbReference type="OrthoDB" id="8127at2157"/>